<proteinExistence type="predicted"/>
<dbReference type="EMBL" id="JXJW01000013">
    <property type="protein sequence ID" value="PCS06002.1"/>
    <property type="molecule type" value="Genomic_DNA"/>
</dbReference>
<name>A0A2A5RXP9_9LACT</name>
<evidence type="ECO:0000313" key="2">
    <source>
        <dbReference type="Proteomes" id="UP000218282"/>
    </source>
</evidence>
<protein>
    <submittedName>
        <fullName evidence="1">Uncharacterized protein</fullName>
    </submittedName>
</protein>
<dbReference type="AlphaFoldDB" id="A0A2A5RXP9"/>
<sequence length="37" mass="4413">MLIVKQFFDKERKEVCTLKWATGVSYDLLFFSRLGNE</sequence>
<evidence type="ECO:0000313" key="1">
    <source>
        <dbReference type="EMBL" id="PCS06002.1"/>
    </source>
</evidence>
<comment type="caution">
    <text evidence="1">The sequence shown here is derived from an EMBL/GenBank/DDBJ whole genome shotgun (WGS) entry which is preliminary data.</text>
</comment>
<organism evidence="1 2">
    <name type="scientific">Pseudolactococcus piscium</name>
    <dbReference type="NCBI Taxonomy" id="1364"/>
    <lineage>
        <taxon>Bacteria</taxon>
        <taxon>Bacillati</taxon>
        <taxon>Bacillota</taxon>
        <taxon>Bacilli</taxon>
        <taxon>Lactobacillales</taxon>
        <taxon>Streptococcaceae</taxon>
        <taxon>Pseudolactococcus</taxon>
    </lineage>
</organism>
<reference evidence="1 2" key="1">
    <citation type="submission" date="2014-12" db="EMBL/GenBank/DDBJ databases">
        <title>Draft genome sequences of 10 type strains of Lactococcus.</title>
        <authorList>
            <person name="Sun Z."/>
            <person name="Zhong Z."/>
            <person name="Liu W."/>
            <person name="Zhang W."/>
            <person name="Zhang H."/>
        </authorList>
    </citation>
    <scope>NUCLEOTIDE SEQUENCE [LARGE SCALE GENOMIC DNA]</scope>
    <source>
        <strain evidence="1 2">DSM 6634</strain>
    </source>
</reference>
<dbReference type="Proteomes" id="UP000218282">
    <property type="component" value="Unassembled WGS sequence"/>
</dbReference>
<keyword evidence="2" id="KW-1185">Reference proteome</keyword>
<gene>
    <name evidence="1" type="ORF">RU86_GL000507</name>
</gene>
<accession>A0A2A5RXP9</accession>